<feature type="compositionally biased region" description="Basic and acidic residues" evidence="1">
    <location>
        <begin position="488"/>
        <end position="502"/>
    </location>
</feature>
<feature type="compositionally biased region" description="Polar residues" evidence="1">
    <location>
        <begin position="562"/>
        <end position="585"/>
    </location>
</feature>
<dbReference type="OrthoDB" id="5599902at2759"/>
<gene>
    <name evidence="3" type="ORF">BGZ97_004172</name>
</gene>
<feature type="region of interest" description="Disordered" evidence="1">
    <location>
        <begin position="274"/>
        <end position="294"/>
    </location>
</feature>
<organism evidence="3 4">
    <name type="scientific">Linnemannia gamsii</name>
    <dbReference type="NCBI Taxonomy" id="64522"/>
    <lineage>
        <taxon>Eukaryota</taxon>
        <taxon>Fungi</taxon>
        <taxon>Fungi incertae sedis</taxon>
        <taxon>Mucoromycota</taxon>
        <taxon>Mortierellomycotina</taxon>
        <taxon>Mortierellomycetes</taxon>
        <taxon>Mortierellales</taxon>
        <taxon>Mortierellaceae</taxon>
        <taxon>Linnemannia</taxon>
    </lineage>
</organism>
<feature type="domain" description="DUF8032" evidence="2">
    <location>
        <begin position="113"/>
        <end position="207"/>
    </location>
</feature>
<protein>
    <recommendedName>
        <fullName evidence="2">DUF8032 domain-containing protein</fullName>
    </recommendedName>
</protein>
<feature type="compositionally biased region" description="Acidic residues" evidence="1">
    <location>
        <begin position="503"/>
        <end position="551"/>
    </location>
</feature>
<keyword evidence="4" id="KW-1185">Reference proteome</keyword>
<feature type="domain" description="DUF8032" evidence="2">
    <location>
        <begin position="314"/>
        <end position="412"/>
    </location>
</feature>
<proteinExistence type="predicted"/>
<reference evidence="3" key="1">
    <citation type="journal article" date="2020" name="Fungal Divers.">
        <title>Resolving the Mortierellaceae phylogeny through synthesis of multi-gene phylogenetics and phylogenomics.</title>
        <authorList>
            <person name="Vandepol N."/>
            <person name="Liber J."/>
            <person name="Desiro A."/>
            <person name="Na H."/>
            <person name="Kennedy M."/>
            <person name="Barry K."/>
            <person name="Grigoriev I.V."/>
            <person name="Miller A.N."/>
            <person name="O'Donnell K."/>
            <person name="Stajich J.E."/>
            <person name="Bonito G."/>
        </authorList>
    </citation>
    <scope>NUCLEOTIDE SEQUENCE</scope>
    <source>
        <strain evidence="3">NVP60</strain>
    </source>
</reference>
<dbReference type="AlphaFoldDB" id="A0A9P6QTK1"/>
<feature type="non-terminal residue" evidence="3">
    <location>
        <position position="1"/>
    </location>
</feature>
<evidence type="ECO:0000256" key="1">
    <source>
        <dbReference type="SAM" id="MobiDB-lite"/>
    </source>
</evidence>
<name>A0A9P6QTK1_9FUNG</name>
<comment type="caution">
    <text evidence="3">The sequence shown here is derived from an EMBL/GenBank/DDBJ whole genome shotgun (WGS) entry which is preliminary data.</text>
</comment>
<dbReference type="InterPro" id="IPR058345">
    <property type="entry name" value="DUF8032"/>
</dbReference>
<accession>A0A9P6QTK1</accession>
<dbReference type="EMBL" id="JAAAIN010002024">
    <property type="protein sequence ID" value="KAG0298056.1"/>
    <property type="molecule type" value="Genomic_DNA"/>
</dbReference>
<dbReference type="PANTHER" id="PTHR22949">
    <property type="entry name" value="WHITE COLLAR 2 PROTEIN WC2"/>
    <property type="match status" value="1"/>
</dbReference>
<sequence>MPSARSALISGIMMPVQQLLSPNEGVMDALSGLSIEQLSSMEETLKRAKMSRQQPSGSTARVLPSASPLHRALPPPVSAPAASMKQFMSVMNTVSKDPSPPAKSSIKIVGGVPWLTFTYTTRSAASTSYTIRADIDQVSMDDIPAEFQQSNCLYPSANGIEEDYKGSRRDYERECNEQGWKLAHLNPTILSERKGVLQRAVISLRNASSEQKSRRVKRQEKKMLNKAVEKDVRGPVLPIPRLVVPKVSRTPAPILLTWQPAMVSLLHDSVQRPVPSDLTSRQHPQPQVQTIPQPTQRLPSLGSFEVPTADLSSLEFDGYIQGQFKRLRLQINIGGISLDDLPHDFKKDNCVYPRSFLTHSDQSEHWNTFGIRQAEESFLNEIGWKLCSINSGLLNGKRLLLQQALDAYRRRFLPSTGQPRARVGPSLLTRSTSYSKPVFSLFNGSDPPGTRHRNQQARVRFDIRDSLSRKANVEVTGEPFSGDDEGEDKVLNRYGSTERESGEVEDDEEDDEYGAAGDGDMEDDGEGEDFDEDDEDDEEDSEGDSFDDESGDGSSSEEVFHSQMSLLSFTGSIRTYSLGTGSGSARSRPRIHPTAAALGASS</sequence>
<evidence type="ECO:0000259" key="2">
    <source>
        <dbReference type="Pfam" id="PF26087"/>
    </source>
</evidence>
<feature type="compositionally biased region" description="Basic and acidic residues" evidence="1">
    <location>
        <begin position="459"/>
        <end position="472"/>
    </location>
</feature>
<evidence type="ECO:0000313" key="3">
    <source>
        <dbReference type="EMBL" id="KAG0298056.1"/>
    </source>
</evidence>
<dbReference type="Pfam" id="PF26087">
    <property type="entry name" value="DUF8032"/>
    <property type="match status" value="2"/>
</dbReference>
<dbReference type="PANTHER" id="PTHR22949:SF0">
    <property type="entry name" value="RE27538P"/>
    <property type="match status" value="1"/>
</dbReference>
<feature type="compositionally biased region" description="Low complexity" evidence="1">
    <location>
        <begin position="282"/>
        <end position="294"/>
    </location>
</feature>
<dbReference type="Proteomes" id="UP000823405">
    <property type="component" value="Unassembled WGS sequence"/>
</dbReference>
<feature type="region of interest" description="Disordered" evidence="1">
    <location>
        <begin position="45"/>
        <end position="78"/>
    </location>
</feature>
<evidence type="ECO:0000313" key="4">
    <source>
        <dbReference type="Proteomes" id="UP000823405"/>
    </source>
</evidence>
<feature type="region of interest" description="Disordered" evidence="1">
    <location>
        <begin position="439"/>
        <end position="602"/>
    </location>
</feature>